<protein>
    <submittedName>
        <fullName evidence="1">Uncharacterized protein</fullName>
    </submittedName>
</protein>
<organism evidence="1 2">
    <name type="scientific">Puccinia striiformis f. sp. tritici PST-78</name>
    <dbReference type="NCBI Taxonomy" id="1165861"/>
    <lineage>
        <taxon>Eukaryota</taxon>
        <taxon>Fungi</taxon>
        <taxon>Dikarya</taxon>
        <taxon>Basidiomycota</taxon>
        <taxon>Pucciniomycotina</taxon>
        <taxon>Pucciniomycetes</taxon>
        <taxon>Pucciniales</taxon>
        <taxon>Pucciniaceae</taxon>
        <taxon>Puccinia</taxon>
    </lineage>
</organism>
<keyword evidence="2" id="KW-1185">Reference proteome</keyword>
<accession>A0A0L0UR66</accession>
<dbReference type="EMBL" id="AJIL01000418">
    <property type="protein sequence ID" value="KNE89264.1"/>
    <property type="molecule type" value="Genomic_DNA"/>
</dbReference>
<dbReference type="PANTHER" id="PTHR33096">
    <property type="entry name" value="CXC2 DOMAIN-CONTAINING PROTEIN"/>
    <property type="match status" value="1"/>
</dbReference>
<dbReference type="Proteomes" id="UP000054564">
    <property type="component" value="Unassembled WGS sequence"/>
</dbReference>
<proteinExistence type="predicted"/>
<dbReference type="STRING" id="1165861.A0A0L0UR66"/>
<sequence length="148" mass="16384">MVTSNNDIKNKLVGNLRHLPHLISLYSPASWMLSKNKLLSGSISSLRTIHGTGENQALPLTILKRFLAHVGEDCPVGVLYNLGCCLDKYIDLRKIRPESLLEFSSEPWTSTPMSTNGHARSNITHNINKDAACPTESCQSDFGLCYCH</sequence>
<name>A0A0L0UR66_9BASI</name>
<reference evidence="2" key="1">
    <citation type="submission" date="2014-03" db="EMBL/GenBank/DDBJ databases">
        <title>The Genome Sequence of Puccinia striiformis f. sp. tritici PST-78.</title>
        <authorList>
            <consortium name="The Broad Institute Genome Sequencing Platform"/>
            <person name="Cuomo C."/>
            <person name="Hulbert S."/>
            <person name="Chen X."/>
            <person name="Walker B."/>
            <person name="Young S.K."/>
            <person name="Zeng Q."/>
            <person name="Gargeya S."/>
            <person name="Fitzgerald M."/>
            <person name="Haas B."/>
            <person name="Abouelleil A."/>
            <person name="Alvarado L."/>
            <person name="Arachchi H.M."/>
            <person name="Berlin A.M."/>
            <person name="Chapman S.B."/>
            <person name="Goldberg J."/>
            <person name="Griggs A."/>
            <person name="Gujja S."/>
            <person name="Hansen M."/>
            <person name="Howarth C."/>
            <person name="Imamovic A."/>
            <person name="Larimer J."/>
            <person name="McCowan C."/>
            <person name="Montmayeur A."/>
            <person name="Murphy C."/>
            <person name="Neiman D."/>
            <person name="Pearson M."/>
            <person name="Priest M."/>
            <person name="Roberts A."/>
            <person name="Saif S."/>
            <person name="Shea T."/>
            <person name="Sisk P."/>
            <person name="Sykes S."/>
            <person name="Wortman J."/>
            <person name="Nusbaum C."/>
            <person name="Birren B."/>
        </authorList>
    </citation>
    <scope>NUCLEOTIDE SEQUENCE [LARGE SCALE GENOMIC DNA]</scope>
    <source>
        <strain evidence="2">race PST-78</strain>
    </source>
</reference>
<dbReference type="AlphaFoldDB" id="A0A0L0UR66"/>
<evidence type="ECO:0000313" key="2">
    <source>
        <dbReference type="Proteomes" id="UP000054564"/>
    </source>
</evidence>
<comment type="caution">
    <text evidence="1">The sequence shown here is derived from an EMBL/GenBank/DDBJ whole genome shotgun (WGS) entry which is preliminary data.</text>
</comment>
<dbReference type="PANTHER" id="PTHR33096:SF1">
    <property type="entry name" value="CXC1-LIKE CYSTEINE CLUSTER ASSOCIATED WITH KDZ TRANSPOSASES DOMAIN-CONTAINING PROTEIN"/>
    <property type="match status" value="1"/>
</dbReference>
<gene>
    <name evidence="1" type="ORF">PSTG_17280</name>
</gene>
<evidence type="ECO:0000313" key="1">
    <source>
        <dbReference type="EMBL" id="KNE89264.1"/>
    </source>
</evidence>